<dbReference type="GO" id="GO:0004805">
    <property type="term" value="F:trehalose-phosphatase activity"/>
    <property type="evidence" value="ECO:0007669"/>
    <property type="project" value="UniProtKB-EC"/>
</dbReference>
<dbReference type="InterPro" id="IPR036412">
    <property type="entry name" value="HAD-like_sf"/>
</dbReference>
<keyword evidence="1 2" id="KW-0378">Hydrolase</keyword>
<comment type="catalytic activity">
    <reaction evidence="2">
        <text>alpha,alpha-trehalose 6-phosphate + H2O = alpha,alpha-trehalose + phosphate</text>
        <dbReference type="Rhea" id="RHEA:23420"/>
        <dbReference type="ChEBI" id="CHEBI:15377"/>
        <dbReference type="ChEBI" id="CHEBI:16551"/>
        <dbReference type="ChEBI" id="CHEBI:43474"/>
        <dbReference type="ChEBI" id="CHEBI:58429"/>
        <dbReference type="EC" id="3.1.3.12"/>
    </reaction>
</comment>
<dbReference type="GO" id="GO:0046872">
    <property type="term" value="F:metal ion binding"/>
    <property type="evidence" value="ECO:0007669"/>
    <property type="project" value="UniProtKB-KW"/>
</dbReference>
<dbReference type="EMBL" id="JALPRX010000083">
    <property type="protein sequence ID" value="MCK8786427.1"/>
    <property type="molecule type" value="Genomic_DNA"/>
</dbReference>
<dbReference type="GO" id="GO:0005992">
    <property type="term" value="P:trehalose biosynthetic process"/>
    <property type="evidence" value="ECO:0007669"/>
    <property type="project" value="InterPro"/>
</dbReference>
<dbReference type="EC" id="3.1.3.12" evidence="2"/>
<dbReference type="AlphaFoldDB" id="A0A9X1YB22"/>
<protein>
    <recommendedName>
        <fullName evidence="2">Trehalose 6-phosphate phosphatase</fullName>
        <ecNumber evidence="2">3.1.3.12</ecNumber>
    </recommendedName>
</protein>
<keyword evidence="2" id="KW-0479">Metal-binding</keyword>
<evidence type="ECO:0000256" key="2">
    <source>
        <dbReference type="RuleBase" id="RU361117"/>
    </source>
</evidence>
<dbReference type="PANTHER" id="PTHR43768:SF3">
    <property type="entry name" value="TREHALOSE 6-PHOSPHATE PHOSPHATASE"/>
    <property type="match status" value="1"/>
</dbReference>
<sequence length="241" mass="25126">MTALIPALPERAALLLDFDGTLVEIAPTPDSVRVPPDLPALLERLSARLDGALAIVSGRPLRDLDHFLPIPVVKAGDHGGTLRLAPGAPVESPPLPVPPAEWRQAADDFAAAHPGTLVEDKEHGFVIHYRLAPEAGPAALDLLSALVATAPDRFALLEARMAWEVKPAGISKATAVTALLARAPFLGRTPVFVGDDVTDEAGMAVAVAHGGHGWKLQDVFGDPDGLRGWLAAADRALAGHG</sequence>
<name>A0A9X1YB22_9PROT</name>
<dbReference type="Gene3D" id="3.30.70.1020">
    <property type="entry name" value="Trehalose-6-phosphate phosphatase related protein, domain 2"/>
    <property type="match status" value="1"/>
</dbReference>
<dbReference type="NCBIfam" id="TIGR00685">
    <property type="entry name" value="T6PP"/>
    <property type="match status" value="1"/>
</dbReference>
<gene>
    <name evidence="3" type="primary">otsB</name>
    <name evidence="3" type="ORF">M0638_18790</name>
</gene>
<dbReference type="InterPro" id="IPR003337">
    <property type="entry name" value="Trehalose_PPase"/>
</dbReference>
<organism evidence="3 4">
    <name type="scientific">Roseomonas acroporae</name>
    <dbReference type="NCBI Taxonomy" id="2937791"/>
    <lineage>
        <taxon>Bacteria</taxon>
        <taxon>Pseudomonadati</taxon>
        <taxon>Pseudomonadota</taxon>
        <taxon>Alphaproteobacteria</taxon>
        <taxon>Acetobacterales</taxon>
        <taxon>Roseomonadaceae</taxon>
        <taxon>Roseomonas</taxon>
    </lineage>
</organism>
<dbReference type="Proteomes" id="UP001139516">
    <property type="component" value="Unassembled WGS sequence"/>
</dbReference>
<reference evidence="3" key="1">
    <citation type="submission" date="2022-04" db="EMBL/GenBank/DDBJ databases">
        <title>Roseomonas acroporae sp. nov., isolated from coral Acropora digitifera.</title>
        <authorList>
            <person name="Sun H."/>
        </authorList>
    </citation>
    <scope>NUCLEOTIDE SEQUENCE</scope>
    <source>
        <strain evidence="3">NAR14</strain>
    </source>
</reference>
<comment type="similarity">
    <text evidence="2">Belongs to the trehalose phosphatase family.</text>
</comment>
<dbReference type="Pfam" id="PF02358">
    <property type="entry name" value="Trehalose_PPase"/>
    <property type="match status" value="1"/>
</dbReference>
<evidence type="ECO:0000256" key="1">
    <source>
        <dbReference type="ARBA" id="ARBA00022801"/>
    </source>
</evidence>
<dbReference type="RefSeq" id="WP_248668543.1">
    <property type="nucleotide sequence ID" value="NZ_JALPRX010000083.1"/>
</dbReference>
<comment type="pathway">
    <text evidence="2">Glycan biosynthesis; trehalose biosynthesis.</text>
</comment>
<dbReference type="InterPro" id="IPR023214">
    <property type="entry name" value="HAD_sf"/>
</dbReference>
<keyword evidence="4" id="KW-1185">Reference proteome</keyword>
<dbReference type="InterPro" id="IPR044651">
    <property type="entry name" value="OTSB-like"/>
</dbReference>
<comment type="function">
    <text evidence="2">Removes the phosphate from trehalose 6-phosphate to produce free trehalose.</text>
</comment>
<comment type="cofactor">
    <cofactor evidence="2">
        <name>Mg(2+)</name>
        <dbReference type="ChEBI" id="CHEBI:18420"/>
    </cofactor>
</comment>
<dbReference type="PANTHER" id="PTHR43768">
    <property type="entry name" value="TREHALOSE 6-PHOSPHATE PHOSPHATASE"/>
    <property type="match status" value="1"/>
</dbReference>
<evidence type="ECO:0000313" key="3">
    <source>
        <dbReference type="EMBL" id="MCK8786427.1"/>
    </source>
</evidence>
<dbReference type="SUPFAM" id="SSF56784">
    <property type="entry name" value="HAD-like"/>
    <property type="match status" value="1"/>
</dbReference>
<comment type="caution">
    <text evidence="3">The sequence shown here is derived from an EMBL/GenBank/DDBJ whole genome shotgun (WGS) entry which is preliminary data.</text>
</comment>
<dbReference type="Gene3D" id="3.40.50.1000">
    <property type="entry name" value="HAD superfamily/HAD-like"/>
    <property type="match status" value="1"/>
</dbReference>
<evidence type="ECO:0000313" key="4">
    <source>
        <dbReference type="Proteomes" id="UP001139516"/>
    </source>
</evidence>
<accession>A0A9X1YB22</accession>
<proteinExistence type="inferred from homology"/>
<keyword evidence="2" id="KW-0460">Magnesium</keyword>